<dbReference type="Proteomes" id="UP001516400">
    <property type="component" value="Unassembled WGS sequence"/>
</dbReference>
<evidence type="ECO:0000313" key="1">
    <source>
        <dbReference type="EMBL" id="KAL3282581.1"/>
    </source>
</evidence>
<organism evidence="1 2">
    <name type="scientific">Cryptolaemus montrouzieri</name>
    <dbReference type="NCBI Taxonomy" id="559131"/>
    <lineage>
        <taxon>Eukaryota</taxon>
        <taxon>Metazoa</taxon>
        <taxon>Ecdysozoa</taxon>
        <taxon>Arthropoda</taxon>
        <taxon>Hexapoda</taxon>
        <taxon>Insecta</taxon>
        <taxon>Pterygota</taxon>
        <taxon>Neoptera</taxon>
        <taxon>Endopterygota</taxon>
        <taxon>Coleoptera</taxon>
        <taxon>Polyphaga</taxon>
        <taxon>Cucujiformia</taxon>
        <taxon>Coccinelloidea</taxon>
        <taxon>Coccinellidae</taxon>
        <taxon>Scymninae</taxon>
        <taxon>Scymnini</taxon>
        <taxon>Cryptolaemus</taxon>
    </lineage>
</organism>
<dbReference type="AlphaFoldDB" id="A0ABD2NW25"/>
<protein>
    <submittedName>
        <fullName evidence="1">Uncharacterized protein</fullName>
    </submittedName>
</protein>
<keyword evidence="2" id="KW-1185">Reference proteome</keyword>
<proteinExistence type="predicted"/>
<gene>
    <name evidence="1" type="ORF">HHI36_005756</name>
</gene>
<name>A0ABD2NW25_9CUCU</name>
<dbReference type="EMBL" id="JABFTP020000144">
    <property type="protein sequence ID" value="KAL3282581.1"/>
    <property type="molecule type" value="Genomic_DNA"/>
</dbReference>
<comment type="caution">
    <text evidence="1">The sequence shown here is derived from an EMBL/GenBank/DDBJ whole genome shotgun (WGS) entry which is preliminary data.</text>
</comment>
<sequence length="102" mass="11404">MIDEDDIDGEIFIGCPDGNVGTDEDAGLADNLDPRQLLAVLRTGLANIFRIGEDNIEPTTPANILPEPILNPNFEWVKSRLENQEKLNFQKVTMLNTKVEPR</sequence>
<accession>A0ABD2NW25</accession>
<reference evidence="1 2" key="1">
    <citation type="journal article" date="2021" name="BMC Biol.">
        <title>Horizontally acquired antibacterial genes associated with adaptive radiation of ladybird beetles.</title>
        <authorList>
            <person name="Li H.S."/>
            <person name="Tang X.F."/>
            <person name="Huang Y.H."/>
            <person name="Xu Z.Y."/>
            <person name="Chen M.L."/>
            <person name="Du X.Y."/>
            <person name="Qiu B.Y."/>
            <person name="Chen P.T."/>
            <person name="Zhang W."/>
            <person name="Slipinski A."/>
            <person name="Escalona H.E."/>
            <person name="Waterhouse R.M."/>
            <person name="Zwick A."/>
            <person name="Pang H."/>
        </authorList>
    </citation>
    <scope>NUCLEOTIDE SEQUENCE [LARGE SCALE GENOMIC DNA]</scope>
    <source>
        <strain evidence="1">SYSU2018</strain>
    </source>
</reference>
<evidence type="ECO:0000313" key="2">
    <source>
        <dbReference type="Proteomes" id="UP001516400"/>
    </source>
</evidence>